<accession>A0A9P4LBH2</accession>
<organism evidence="2 3">
    <name type="scientific">Cucurbitaria berberidis CBS 394.84</name>
    <dbReference type="NCBI Taxonomy" id="1168544"/>
    <lineage>
        <taxon>Eukaryota</taxon>
        <taxon>Fungi</taxon>
        <taxon>Dikarya</taxon>
        <taxon>Ascomycota</taxon>
        <taxon>Pezizomycotina</taxon>
        <taxon>Dothideomycetes</taxon>
        <taxon>Pleosporomycetidae</taxon>
        <taxon>Pleosporales</taxon>
        <taxon>Pleosporineae</taxon>
        <taxon>Cucurbitariaceae</taxon>
        <taxon>Cucurbitaria</taxon>
    </lineage>
</organism>
<feature type="chain" id="PRO_5040183469" description="Secreted protein" evidence="1">
    <location>
        <begin position="19"/>
        <end position="138"/>
    </location>
</feature>
<reference evidence="2" key="1">
    <citation type="submission" date="2020-01" db="EMBL/GenBank/DDBJ databases">
        <authorList>
            <consortium name="DOE Joint Genome Institute"/>
            <person name="Haridas S."/>
            <person name="Albert R."/>
            <person name="Binder M."/>
            <person name="Bloem J."/>
            <person name="Labutti K."/>
            <person name="Salamov A."/>
            <person name="Andreopoulos B."/>
            <person name="Baker S.E."/>
            <person name="Barry K."/>
            <person name="Bills G."/>
            <person name="Bluhm B.H."/>
            <person name="Cannon C."/>
            <person name="Castanera R."/>
            <person name="Culley D.E."/>
            <person name="Daum C."/>
            <person name="Ezra D."/>
            <person name="Gonzalez J.B."/>
            <person name="Henrissat B."/>
            <person name="Kuo A."/>
            <person name="Liang C."/>
            <person name="Lipzen A."/>
            <person name="Lutzoni F."/>
            <person name="Magnuson J."/>
            <person name="Mondo S."/>
            <person name="Nolan M."/>
            <person name="Ohm R."/>
            <person name="Pangilinan J."/>
            <person name="Park H.-J."/>
            <person name="Ramirez L."/>
            <person name="Alfaro M."/>
            <person name="Sun H."/>
            <person name="Tritt A."/>
            <person name="Yoshinaga Y."/>
            <person name="Zwiers L.-H."/>
            <person name="Turgeon B.G."/>
            <person name="Goodwin S.B."/>
            <person name="Spatafora J.W."/>
            <person name="Crous P.W."/>
            <person name="Grigoriev I.V."/>
        </authorList>
    </citation>
    <scope>NUCLEOTIDE SEQUENCE</scope>
    <source>
        <strain evidence="2">CBS 394.84</strain>
    </source>
</reference>
<keyword evidence="3" id="KW-1185">Reference proteome</keyword>
<dbReference type="AlphaFoldDB" id="A0A9P4LBH2"/>
<protein>
    <recommendedName>
        <fullName evidence="4">Secreted protein</fullName>
    </recommendedName>
</protein>
<dbReference type="GeneID" id="63849525"/>
<proteinExistence type="predicted"/>
<name>A0A9P4LBH2_9PLEO</name>
<evidence type="ECO:0000313" key="2">
    <source>
        <dbReference type="EMBL" id="KAF1849591.1"/>
    </source>
</evidence>
<sequence length="138" mass="14935">MHALVCASFCFALPCTTAAMMVLLFFLQDCMQHDMTPPKQPPLFSPSYSPSLTPSSRAFVTAATTWTRVSGLLLGLLLDVTDARPPPNARQVPVTMAYPVACVLHLLVLVPTIHLAPATGFDDAWSAEVCHVKEPFGH</sequence>
<dbReference type="EMBL" id="ML976614">
    <property type="protein sequence ID" value="KAF1849591.1"/>
    <property type="molecule type" value="Genomic_DNA"/>
</dbReference>
<gene>
    <name evidence="2" type="ORF">K460DRAFT_360453</name>
</gene>
<dbReference type="Proteomes" id="UP000800039">
    <property type="component" value="Unassembled WGS sequence"/>
</dbReference>
<dbReference type="RefSeq" id="XP_040792154.1">
    <property type="nucleotide sequence ID" value="XM_040932274.1"/>
</dbReference>
<evidence type="ECO:0000313" key="3">
    <source>
        <dbReference type="Proteomes" id="UP000800039"/>
    </source>
</evidence>
<evidence type="ECO:0000256" key="1">
    <source>
        <dbReference type="SAM" id="SignalP"/>
    </source>
</evidence>
<comment type="caution">
    <text evidence="2">The sequence shown here is derived from an EMBL/GenBank/DDBJ whole genome shotgun (WGS) entry which is preliminary data.</text>
</comment>
<evidence type="ECO:0008006" key="4">
    <source>
        <dbReference type="Google" id="ProtNLM"/>
    </source>
</evidence>
<keyword evidence="1" id="KW-0732">Signal</keyword>
<feature type="signal peptide" evidence="1">
    <location>
        <begin position="1"/>
        <end position="18"/>
    </location>
</feature>